<dbReference type="RefSeq" id="XP_044718544.1">
    <property type="nucleotide sequence ID" value="XM_044866655.1"/>
</dbReference>
<proteinExistence type="predicted"/>
<sequence length="147" mass="16679">MERSCGTVVRKELIYWLAKGVIRRDGVEDRLAPDFADYPIVFTHGDIAARNAMEAMTWVDSLVDGAEVDVAVCRRDGRRICSTCSALDALSSSLRLGYWESILIHDLERLDKLVAISGSQRRRRDAGYEKNRQASRLHYVDYVGEEL</sequence>
<evidence type="ECO:0000313" key="2">
    <source>
        <dbReference type="Proteomes" id="UP000824596"/>
    </source>
</evidence>
<dbReference type="GeneID" id="68357313"/>
<name>A0A9P8MVJ8_9HYPO</name>
<dbReference type="EMBL" id="JAIZPD010000009">
    <property type="protein sequence ID" value="KAH0961031.1"/>
    <property type="molecule type" value="Genomic_DNA"/>
</dbReference>
<organism evidence="1 2">
    <name type="scientific">Hirsutella rhossiliensis</name>
    <dbReference type="NCBI Taxonomy" id="111463"/>
    <lineage>
        <taxon>Eukaryota</taxon>
        <taxon>Fungi</taxon>
        <taxon>Dikarya</taxon>
        <taxon>Ascomycota</taxon>
        <taxon>Pezizomycotina</taxon>
        <taxon>Sordariomycetes</taxon>
        <taxon>Hypocreomycetidae</taxon>
        <taxon>Hypocreales</taxon>
        <taxon>Ophiocordycipitaceae</taxon>
        <taxon>Hirsutella</taxon>
    </lineage>
</organism>
<comment type="caution">
    <text evidence="1">The sequence shown here is derived from an EMBL/GenBank/DDBJ whole genome shotgun (WGS) entry which is preliminary data.</text>
</comment>
<dbReference type="Proteomes" id="UP000824596">
    <property type="component" value="Unassembled WGS sequence"/>
</dbReference>
<dbReference type="AlphaFoldDB" id="A0A9P8MVJ8"/>
<protein>
    <submittedName>
        <fullName evidence="1">Uncharacterized protein</fullName>
    </submittedName>
</protein>
<reference evidence="1" key="1">
    <citation type="submission" date="2021-09" db="EMBL/GenBank/DDBJ databases">
        <title>A high-quality genome of the endoparasitic fungus Hirsutella rhossiliensis with a comparison of Hirsutella genomes reveals transposable elements contributing to genome size variation.</title>
        <authorList>
            <person name="Lin R."/>
            <person name="Jiao Y."/>
            <person name="Sun X."/>
            <person name="Ling J."/>
            <person name="Xie B."/>
            <person name="Cheng X."/>
        </authorList>
    </citation>
    <scope>NUCLEOTIDE SEQUENCE</scope>
    <source>
        <strain evidence="1">HR02</strain>
    </source>
</reference>
<evidence type="ECO:0000313" key="1">
    <source>
        <dbReference type="EMBL" id="KAH0961031.1"/>
    </source>
</evidence>
<accession>A0A9P8MVJ8</accession>
<keyword evidence="2" id="KW-1185">Reference proteome</keyword>
<gene>
    <name evidence="1" type="ORF">HRG_08184</name>
</gene>